<dbReference type="Gene3D" id="1.25.40.10">
    <property type="entry name" value="Tetratricopeptide repeat domain"/>
    <property type="match status" value="1"/>
</dbReference>
<gene>
    <name evidence="4" type="ORF">M2283_005221</name>
</gene>
<keyword evidence="1" id="KW-0547">Nucleotide-binding</keyword>
<dbReference type="InterPro" id="IPR016032">
    <property type="entry name" value="Sig_transdc_resp-reg_C-effctor"/>
</dbReference>
<dbReference type="PANTHER" id="PTHR16305:SF35">
    <property type="entry name" value="TRANSCRIPTIONAL ACTIVATOR DOMAIN"/>
    <property type="match status" value="1"/>
</dbReference>
<dbReference type="InterPro" id="IPR027417">
    <property type="entry name" value="P-loop_NTPase"/>
</dbReference>
<dbReference type="PANTHER" id="PTHR16305">
    <property type="entry name" value="TESTICULAR SOLUBLE ADENYLYL CYCLASE"/>
    <property type="match status" value="1"/>
</dbReference>
<keyword evidence="4" id="KW-0238">DNA-binding</keyword>
<dbReference type="SUPFAM" id="SSF52540">
    <property type="entry name" value="P-loop containing nucleoside triphosphate hydrolases"/>
    <property type="match status" value="1"/>
</dbReference>
<dbReference type="InterPro" id="IPR011990">
    <property type="entry name" value="TPR-like_helical_dom_sf"/>
</dbReference>
<dbReference type="PROSITE" id="PS50043">
    <property type="entry name" value="HTH_LUXR_2"/>
    <property type="match status" value="1"/>
</dbReference>
<dbReference type="CDD" id="cd06170">
    <property type="entry name" value="LuxR_C_like"/>
    <property type="match status" value="1"/>
</dbReference>
<dbReference type="RefSeq" id="WP_280878784.1">
    <property type="nucleotide sequence ID" value="NZ_JARXVH010000008.1"/>
</dbReference>
<comment type="caution">
    <text evidence="4">The sequence shown here is derived from an EMBL/GenBank/DDBJ whole genome shotgun (WGS) entry which is preliminary data.</text>
</comment>
<name>A0ABT6LR91_9ACTN</name>
<dbReference type="Gene3D" id="1.10.10.10">
    <property type="entry name" value="Winged helix-like DNA-binding domain superfamily/Winged helix DNA-binding domain"/>
    <property type="match status" value="1"/>
</dbReference>
<dbReference type="PRINTS" id="PR00038">
    <property type="entry name" value="HTHLUXR"/>
</dbReference>
<dbReference type="PROSITE" id="PS00622">
    <property type="entry name" value="HTH_LUXR_1"/>
    <property type="match status" value="1"/>
</dbReference>
<organism evidence="4 5">
    <name type="scientific">Streptomyces pseudovenezuelae</name>
    <dbReference type="NCBI Taxonomy" id="67350"/>
    <lineage>
        <taxon>Bacteria</taxon>
        <taxon>Bacillati</taxon>
        <taxon>Actinomycetota</taxon>
        <taxon>Actinomycetes</taxon>
        <taxon>Kitasatosporales</taxon>
        <taxon>Streptomycetaceae</taxon>
        <taxon>Streptomyces</taxon>
        <taxon>Streptomyces aurantiacus group</taxon>
    </lineage>
</organism>
<dbReference type="SUPFAM" id="SSF48452">
    <property type="entry name" value="TPR-like"/>
    <property type="match status" value="1"/>
</dbReference>
<keyword evidence="5" id="KW-1185">Reference proteome</keyword>
<dbReference type="InterPro" id="IPR036388">
    <property type="entry name" value="WH-like_DNA-bd_sf"/>
</dbReference>
<dbReference type="EMBL" id="JARXVH010000008">
    <property type="protein sequence ID" value="MDH6217889.1"/>
    <property type="molecule type" value="Genomic_DNA"/>
</dbReference>
<feature type="domain" description="HTH luxR-type" evidence="3">
    <location>
        <begin position="893"/>
        <end position="957"/>
    </location>
</feature>
<dbReference type="InterPro" id="IPR000792">
    <property type="entry name" value="Tscrpt_reg_LuxR_C"/>
</dbReference>
<sequence>MAVQSTTTFVGRDAELALIGELLAGAVAGRGRAVLIEGEPGIGKSALVSAGLTGADTAKCRVLRGRCDELAQRFPLSSLTQALGLGPDESPTGPRRAVTTHVLRSPVAATSPGVRTAAEDPVTTAIEQLLGLVDRLCASGPVVLAVEDLHWADEASLLLWGRLCSATARLPLLLVATCRPVPVRPALDALRRELRESGGAFIPLDGLPQPAVAKLAAERLGGAPGPRLSRRLASAAGNPLYVGELLEALVRSEAVRTVTDGVELVADAPRDAEMSPPHVNADRLDFLSAPTRAVLRTAALLGPDFSVAELATVVGRPRADLVDAVDEAMAAGVVEADGAKAGGERLHFRHGLLRRSLYESTPTALLAALHQHAAKALIAAGAPVERVAPLVLPVLAEPEGWEVGWIAANAGALAARSPESAAHLLGHALERLDTTDPGHADVEDQYLAVTFRLGRDQQSEATSRAVMAGGADPERAGRAAWFLGSTLLRTGRREEASTVLAVAADAGGAETGVPQWRVRNEALRSTALVGLVGQVGQEEACQAAERAYAEGQRLGDPLARAQALYTRSVVRTLSDDFAEALAVTDEILSLTDAHDELLDLGLTVQGDRSAVLAELDRFTEAEATAREALASAARAASIRPGAVVALRTRVAELHYTQGRWNDALTALELPTEEPELVRMSCAAHALRALIAGHRDDWQEASRQLAALGDRRVLDEQTLNSASIVRAWALEAEHVARPERVVEVLAPCLTPDAGQRVIGPSACLPLLVRAAQECGDMATLRAAAQVCAATGERHAARQADLDWCRGLLAGEPAPVLAAASSYRASGRRAALGNALEDAAVVQAACGDVTAARTTLAEALDVYSALGAAWDTRRVTARLRPYGVRPGVRGTRQRPKNGWQALTDTERRVAELVAQGLSNPDIAGQLLLSRRTVETHVSHILTKLQISSRREVARQVRHGGA</sequence>
<proteinExistence type="predicted"/>
<evidence type="ECO:0000313" key="5">
    <source>
        <dbReference type="Proteomes" id="UP001160499"/>
    </source>
</evidence>
<reference evidence="4 5" key="1">
    <citation type="submission" date="2023-04" db="EMBL/GenBank/DDBJ databases">
        <title>Forest soil microbial communities from Buena Vista Peninsula, Colon Province, Panama.</title>
        <authorList>
            <person name="Bouskill N."/>
        </authorList>
    </citation>
    <scope>NUCLEOTIDE SEQUENCE [LARGE SCALE GENOMIC DNA]</scope>
    <source>
        <strain evidence="4 5">GGS1</strain>
    </source>
</reference>
<evidence type="ECO:0000256" key="2">
    <source>
        <dbReference type="ARBA" id="ARBA00022840"/>
    </source>
</evidence>
<evidence type="ECO:0000313" key="4">
    <source>
        <dbReference type="EMBL" id="MDH6217889.1"/>
    </source>
</evidence>
<dbReference type="InterPro" id="IPR041664">
    <property type="entry name" value="AAA_16"/>
</dbReference>
<dbReference type="Proteomes" id="UP001160499">
    <property type="component" value="Unassembled WGS sequence"/>
</dbReference>
<dbReference type="Pfam" id="PF13191">
    <property type="entry name" value="AAA_16"/>
    <property type="match status" value="1"/>
</dbReference>
<dbReference type="GO" id="GO:0003677">
    <property type="term" value="F:DNA binding"/>
    <property type="evidence" value="ECO:0007669"/>
    <property type="project" value="UniProtKB-KW"/>
</dbReference>
<dbReference type="Pfam" id="PF00196">
    <property type="entry name" value="GerE"/>
    <property type="match status" value="1"/>
</dbReference>
<evidence type="ECO:0000256" key="1">
    <source>
        <dbReference type="ARBA" id="ARBA00022741"/>
    </source>
</evidence>
<dbReference type="SUPFAM" id="SSF46894">
    <property type="entry name" value="C-terminal effector domain of the bipartite response regulators"/>
    <property type="match status" value="1"/>
</dbReference>
<protein>
    <submittedName>
        <fullName evidence="4">DNA-binding CsgD family transcriptional regulator</fullName>
    </submittedName>
</protein>
<keyword evidence="2" id="KW-0067">ATP-binding</keyword>
<accession>A0ABT6LR91</accession>
<dbReference type="SMART" id="SM00421">
    <property type="entry name" value="HTH_LUXR"/>
    <property type="match status" value="1"/>
</dbReference>
<evidence type="ECO:0000259" key="3">
    <source>
        <dbReference type="PROSITE" id="PS50043"/>
    </source>
</evidence>